<evidence type="ECO:0000256" key="2">
    <source>
        <dbReference type="ARBA" id="ARBA00007401"/>
    </source>
</evidence>
<dbReference type="RefSeq" id="WP_090921074.1">
    <property type="nucleotide sequence ID" value="NZ_CP016180.1"/>
</dbReference>
<evidence type="ECO:0000256" key="6">
    <source>
        <dbReference type="ARBA" id="ARBA00032230"/>
    </source>
</evidence>
<dbReference type="PANTHER" id="PTHR46323">
    <property type="entry name" value="BETA-GALACTOSIDASE"/>
    <property type="match status" value="1"/>
</dbReference>
<proteinExistence type="inferred from homology"/>
<dbReference type="Pfam" id="PF00703">
    <property type="entry name" value="Glyco_hydro_2"/>
    <property type="match status" value="1"/>
</dbReference>
<dbReference type="EC" id="3.2.1.23" evidence="3"/>
<dbReference type="PANTHER" id="PTHR46323:SF2">
    <property type="entry name" value="BETA-GALACTOSIDASE"/>
    <property type="match status" value="1"/>
</dbReference>
<dbReference type="STRING" id="97481.SAMN05444853_10626"/>
<dbReference type="GeneID" id="83543584"/>
<dbReference type="InterPro" id="IPR036156">
    <property type="entry name" value="Beta-gal/glucu_dom_sf"/>
</dbReference>
<evidence type="ECO:0000313" key="9">
    <source>
        <dbReference type="Proteomes" id="UP000198883"/>
    </source>
</evidence>
<dbReference type="InterPro" id="IPR014718">
    <property type="entry name" value="GH-type_carb-bd"/>
</dbReference>
<evidence type="ECO:0000256" key="3">
    <source>
        <dbReference type="ARBA" id="ARBA00012756"/>
    </source>
</evidence>
<dbReference type="InterPro" id="IPR006101">
    <property type="entry name" value="Glyco_hydro_2"/>
</dbReference>
<dbReference type="Gene3D" id="2.60.120.260">
    <property type="entry name" value="Galactose-binding domain-like"/>
    <property type="match status" value="1"/>
</dbReference>
<dbReference type="SUPFAM" id="SSF49303">
    <property type="entry name" value="beta-Galactosidase/glucuronidase domain"/>
    <property type="match status" value="2"/>
</dbReference>
<dbReference type="SUPFAM" id="SSF51445">
    <property type="entry name" value="(Trans)glycosidases"/>
    <property type="match status" value="1"/>
</dbReference>
<dbReference type="InterPro" id="IPR017853">
    <property type="entry name" value="GH"/>
</dbReference>
<dbReference type="InterPro" id="IPR050347">
    <property type="entry name" value="Bact_Beta-galactosidase"/>
</dbReference>
<dbReference type="InterPro" id="IPR013783">
    <property type="entry name" value="Ig-like_fold"/>
</dbReference>
<dbReference type="InterPro" id="IPR032312">
    <property type="entry name" value="LacZ_4"/>
</dbReference>
<comment type="similarity">
    <text evidence="2">Belongs to the glycosyl hydrolase 2 family.</text>
</comment>
<reference evidence="9" key="1">
    <citation type="submission" date="2016-10" db="EMBL/GenBank/DDBJ databases">
        <authorList>
            <person name="Varghese N."/>
            <person name="Submissions S."/>
        </authorList>
    </citation>
    <scope>NUCLEOTIDE SEQUENCE [LARGE SCALE GENOMIC DNA]</scope>
    <source>
        <strain evidence="9">DSM 24204</strain>
    </source>
</reference>
<dbReference type="Pfam" id="PF02836">
    <property type="entry name" value="Glyco_hydro_2_C"/>
    <property type="match status" value="1"/>
</dbReference>
<dbReference type="InterPro" id="IPR006103">
    <property type="entry name" value="Glyco_hydro_2_cat"/>
</dbReference>
<dbReference type="InterPro" id="IPR006104">
    <property type="entry name" value="Glyco_hydro_2_N"/>
</dbReference>
<dbReference type="InterPro" id="IPR004199">
    <property type="entry name" value="B-gal_small/dom_5"/>
</dbReference>
<dbReference type="PROSITE" id="PS00608">
    <property type="entry name" value="GLYCOSYL_HYDROL_F2_2"/>
    <property type="match status" value="1"/>
</dbReference>
<dbReference type="PRINTS" id="PR00132">
    <property type="entry name" value="GLHYDRLASE2"/>
</dbReference>
<dbReference type="Pfam" id="PF02929">
    <property type="entry name" value="Bgal_small_N"/>
    <property type="match status" value="1"/>
</dbReference>
<dbReference type="GO" id="GO:0005990">
    <property type="term" value="P:lactose catabolic process"/>
    <property type="evidence" value="ECO:0007669"/>
    <property type="project" value="TreeGrafter"/>
</dbReference>
<dbReference type="InterPro" id="IPR023232">
    <property type="entry name" value="Glyco_hydro_2_AS"/>
</dbReference>
<feature type="domain" description="Beta galactosidase small chain/" evidence="7">
    <location>
        <begin position="746"/>
        <end position="1009"/>
    </location>
</feature>
<evidence type="ECO:0000256" key="4">
    <source>
        <dbReference type="ARBA" id="ARBA00022801"/>
    </source>
</evidence>
<dbReference type="SUPFAM" id="SSF49785">
    <property type="entry name" value="Galactose-binding domain-like"/>
    <property type="match status" value="1"/>
</dbReference>
<accession>A0A1H7VYR7</accession>
<dbReference type="Gene3D" id="2.70.98.10">
    <property type="match status" value="1"/>
</dbReference>
<dbReference type="InterPro" id="IPR011013">
    <property type="entry name" value="Gal_mutarotase_sf_dom"/>
</dbReference>
<comment type="catalytic activity">
    <reaction evidence="1">
        <text>Hydrolysis of terminal non-reducing beta-D-galactose residues in beta-D-galactosides.</text>
        <dbReference type="EC" id="3.2.1.23"/>
    </reaction>
</comment>
<name>A0A1H7VYR7_9PAST</name>
<dbReference type="SUPFAM" id="SSF74650">
    <property type="entry name" value="Galactose mutarotase-like"/>
    <property type="match status" value="1"/>
</dbReference>
<evidence type="ECO:0000256" key="1">
    <source>
        <dbReference type="ARBA" id="ARBA00001412"/>
    </source>
</evidence>
<dbReference type="Gene3D" id="2.60.40.10">
    <property type="entry name" value="Immunoglobulins"/>
    <property type="match status" value="2"/>
</dbReference>
<dbReference type="InterPro" id="IPR006102">
    <property type="entry name" value="Ig-like_GH2"/>
</dbReference>
<dbReference type="SMART" id="SM01038">
    <property type="entry name" value="Bgal_small_N"/>
    <property type="match status" value="1"/>
</dbReference>
<dbReference type="InterPro" id="IPR008979">
    <property type="entry name" value="Galactose-bd-like_sf"/>
</dbReference>
<keyword evidence="4" id="KW-0378">Hydrolase</keyword>
<organism evidence="8 9">
    <name type="scientific">Phocoenobacter skyensis</name>
    <dbReference type="NCBI Taxonomy" id="97481"/>
    <lineage>
        <taxon>Bacteria</taxon>
        <taxon>Pseudomonadati</taxon>
        <taxon>Pseudomonadota</taxon>
        <taxon>Gammaproteobacteria</taxon>
        <taxon>Pasteurellales</taxon>
        <taxon>Pasteurellaceae</taxon>
        <taxon>Phocoenobacter</taxon>
    </lineage>
</organism>
<evidence type="ECO:0000313" key="8">
    <source>
        <dbReference type="EMBL" id="SEM13927.1"/>
    </source>
</evidence>
<dbReference type="Pfam" id="PF02837">
    <property type="entry name" value="Glyco_hydro_2_N"/>
    <property type="match status" value="1"/>
</dbReference>
<dbReference type="GO" id="GO:0009341">
    <property type="term" value="C:beta-galactosidase complex"/>
    <property type="evidence" value="ECO:0007669"/>
    <property type="project" value="InterPro"/>
</dbReference>
<dbReference type="Gene3D" id="3.20.20.80">
    <property type="entry name" value="Glycosidases"/>
    <property type="match status" value="1"/>
</dbReference>
<dbReference type="GO" id="GO:0030246">
    <property type="term" value="F:carbohydrate binding"/>
    <property type="evidence" value="ECO:0007669"/>
    <property type="project" value="InterPro"/>
</dbReference>
<dbReference type="Pfam" id="PF16353">
    <property type="entry name" value="LacZ_4"/>
    <property type="match status" value="1"/>
</dbReference>
<evidence type="ECO:0000259" key="7">
    <source>
        <dbReference type="SMART" id="SM01038"/>
    </source>
</evidence>
<sequence>MLFTDYIQNPEVIHVNTTPHHAYFIPFENEQKCAKNERNLSAYVTLLSQCDWGFNYFESYQDLPENFPENIAEQPAQASIPVPSNWQNYGYDQHQYTNINYPFPFDPPYVPTQNPCGLYQREFDLNLKSDKRYLINFEGVDSCFFLYINQKFVGYSQVSHATSEFDITDALQNGTNHIAVLVLKWCDGSYLEDQDKFRMSGIFRDVYILEREQNYLQDFFIKTQLSDDLTSAKLSVETTFIEQSQPINLQLFNPQGELILEKQAVSLSEKFANFQIANVQLWNAENPALYSLRLHYANEWIEQKIGFRKIAVENGVLLFNSQPIKFKGVNRHDSDPKTGYSISYEQAVKDLTLMKQHNINAIRTAHYPNAPWFTELCDKYGFYVISESDIESHGPVMLPVPQPENSIFLNVPNENWDKQIEQDTIDNFCYFARDPSFKAAILDRTFANIERDKNRTSILVWSLGNESGYGENFEEAAKWVKDRDPERLVHYESSIYQHSQHKNDLTNLDFYSEMYSDTDVVEDYCSKPQSKPFLICEYSHAMGNSNGDLEDYWQTFQKYDTACGGFIWEWCDHANQLPNAPQKLGYGGDFKETMHDGNFCVDGLVSPNREPHSNLLELKNVNRPVRACLREGQLEFTNHFDFTNLSEVTIKYRLSENGYSIKQGEIQLDCKPRQSVTVPFVLPKRNGNVWLLDLTYFAKNSTKLTACNHELGFDQLVLFDDVMVKPRLEKTQSSNFTIEETTKTLVVKNEKLYCEFNKNKGIFNQLQYKGKAIIEQPLNFNIWRAPTDNDRLVRELWQNVGYHNANSRAYQISVEKFSDKVVVFADCAIVATARERIVTFNVQYHIHANHIEIVVLAERKPHLPYLPRFGLAFSLNKQNENVEYFGYGEGESYIDKHHLSKLGRYVTTATQNHTDYFKPQENGSHYGCHYVKTDNLLITANQPFSFNYSPYTLEELTSKAHHYDLQESPFNHLYIDYKMSGIGSNSCGPNLKGKYRLNETEFDWVVKLDFI</sequence>
<evidence type="ECO:0000256" key="5">
    <source>
        <dbReference type="ARBA" id="ARBA00023295"/>
    </source>
</evidence>
<gene>
    <name evidence="8" type="ORF">SAMN05444853_10626</name>
</gene>
<dbReference type="AlphaFoldDB" id="A0A1H7VYR7"/>
<dbReference type="OrthoDB" id="9758603at2"/>
<dbReference type="Proteomes" id="UP000198883">
    <property type="component" value="Unassembled WGS sequence"/>
</dbReference>
<dbReference type="GO" id="GO:0004565">
    <property type="term" value="F:beta-galactosidase activity"/>
    <property type="evidence" value="ECO:0007669"/>
    <property type="project" value="UniProtKB-EC"/>
</dbReference>
<protein>
    <recommendedName>
        <fullName evidence="3">beta-galactosidase</fullName>
        <ecNumber evidence="3">3.2.1.23</ecNumber>
    </recommendedName>
    <alternativeName>
        <fullName evidence="6">Lactase</fullName>
    </alternativeName>
</protein>
<dbReference type="EMBL" id="FOBN01000006">
    <property type="protein sequence ID" value="SEM13927.1"/>
    <property type="molecule type" value="Genomic_DNA"/>
</dbReference>
<keyword evidence="5" id="KW-0326">Glycosidase</keyword>